<sequence length="208" mass="22212">MNWWSTQVVPRLTHRTLDNRLVRTYRKRVCAGLSGEVLEIGFGSGLNLPHLPAAVRSLAAVEPSDVAWSMAQGAISASPVTVRRAGGDAQQLDLPDDSVDAALCTFTLCTVPDPVRALRELHRVLRPGGTLHFLEHGLAPEAGVRRWQRRIEPAQRALAGGCHLTRSLPDLAGAAGFTVDVAESGYLPGPAVSRPWGYLSLGTASPVA</sequence>
<dbReference type="CDD" id="cd02440">
    <property type="entry name" value="AdoMet_MTases"/>
    <property type="match status" value="1"/>
</dbReference>
<comment type="caution">
    <text evidence="2">The sequence shown here is derived from an EMBL/GenBank/DDBJ whole genome shotgun (WGS) entry which is preliminary data.</text>
</comment>
<dbReference type="SUPFAM" id="SSF53335">
    <property type="entry name" value="S-adenosyl-L-methionine-dependent methyltransferases"/>
    <property type="match status" value="1"/>
</dbReference>
<dbReference type="Pfam" id="PF08241">
    <property type="entry name" value="Methyltransf_11"/>
    <property type="match status" value="1"/>
</dbReference>
<dbReference type="AlphaFoldDB" id="A0A542YP10"/>
<evidence type="ECO:0000313" key="3">
    <source>
        <dbReference type="Proteomes" id="UP000319516"/>
    </source>
</evidence>
<dbReference type="EMBL" id="VFOP01000001">
    <property type="protein sequence ID" value="TQL49843.1"/>
    <property type="molecule type" value="Genomic_DNA"/>
</dbReference>
<dbReference type="InterPro" id="IPR013216">
    <property type="entry name" value="Methyltransf_11"/>
</dbReference>
<keyword evidence="2" id="KW-0808">Transferase</keyword>
<dbReference type="OrthoDB" id="9797252at2"/>
<dbReference type="Gene3D" id="3.40.50.150">
    <property type="entry name" value="Vaccinia Virus protein VP39"/>
    <property type="match status" value="1"/>
</dbReference>
<organism evidence="2 3">
    <name type="scientific">Ornithinicoccus hortensis</name>
    <dbReference type="NCBI Taxonomy" id="82346"/>
    <lineage>
        <taxon>Bacteria</taxon>
        <taxon>Bacillati</taxon>
        <taxon>Actinomycetota</taxon>
        <taxon>Actinomycetes</taxon>
        <taxon>Micrococcales</taxon>
        <taxon>Intrasporangiaceae</taxon>
        <taxon>Ornithinicoccus</taxon>
    </lineage>
</organism>
<evidence type="ECO:0000313" key="2">
    <source>
        <dbReference type="EMBL" id="TQL49843.1"/>
    </source>
</evidence>
<dbReference type="PANTHER" id="PTHR45036:SF1">
    <property type="entry name" value="METHYLTRANSFERASE LIKE 7A"/>
    <property type="match status" value="1"/>
</dbReference>
<name>A0A542YP10_9MICO</name>
<protein>
    <submittedName>
        <fullName evidence="2">Methyltransferase family protein</fullName>
    </submittedName>
</protein>
<feature type="domain" description="Methyltransferase type 11" evidence="1">
    <location>
        <begin position="38"/>
        <end position="132"/>
    </location>
</feature>
<dbReference type="Proteomes" id="UP000319516">
    <property type="component" value="Unassembled WGS sequence"/>
</dbReference>
<reference evidence="2 3" key="1">
    <citation type="submission" date="2019-06" db="EMBL/GenBank/DDBJ databases">
        <title>Sequencing the genomes of 1000 actinobacteria strains.</title>
        <authorList>
            <person name="Klenk H.-P."/>
        </authorList>
    </citation>
    <scope>NUCLEOTIDE SEQUENCE [LARGE SCALE GENOMIC DNA]</scope>
    <source>
        <strain evidence="2 3">DSM 12335</strain>
    </source>
</reference>
<dbReference type="GO" id="GO:0032259">
    <property type="term" value="P:methylation"/>
    <property type="evidence" value="ECO:0007669"/>
    <property type="project" value="UniProtKB-KW"/>
</dbReference>
<dbReference type="InterPro" id="IPR052356">
    <property type="entry name" value="Thiol_S-MT"/>
</dbReference>
<keyword evidence="2" id="KW-0489">Methyltransferase</keyword>
<dbReference type="RefSeq" id="WP_141784053.1">
    <property type="nucleotide sequence ID" value="NZ_BAAAIK010000004.1"/>
</dbReference>
<gene>
    <name evidence="2" type="ORF">FB467_0937</name>
</gene>
<dbReference type="InterPro" id="IPR029063">
    <property type="entry name" value="SAM-dependent_MTases_sf"/>
</dbReference>
<keyword evidence="3" id="KW-1185">Reference proteome</keyword>
<evidence type="ECO:0000259" key="1">
    <source>
        <dbReference type="Pfam" id="PF08241"/>
    </source>
</evidence>
<dbReference type="PANTHER" id="PTHR45036">
    <property type="entry name" value="METHYLTRANSFERASE LIKE 7B"/>
    <property type="match status" value="1"/>
</dbReference>
<accession>A0A542YP10</accession>
<proteinExistence type="predicted"/>
<dbReference type="GO" id="GO:0008757">
    <property type="term" value="F:S-adenosylmethionine-dependent methyltransferase activity"/>
    <property type="evidence" value="ECO:0007669"/>
    <property type="project" value="InterPro"/>
</dbReference>